<organism evidence="11 12">
    <name type="scientific">Lawsonibacter hominis</name>
    <dbReference type="NCBI Taxonomy" id="2763053"/>
    <lineage>
        <taxon>Bacteria</taxon>
        <taxon>Bacillati</taxon>
        <taxon>Bacillota</taxon>
        <taxon>Clostridia</taxon>
        <taxon>Eubacteriales</taxon>
        <taxon>Oscillospiraceae</taxon>
        <taxon>Lawsonibacter</taxon>
    </lineage>
</organism>
<dbReference type="RefSeq" id="WP_186906974.1">
    <property type="nucleotide sequence ID" value="NZ_JACOPP010000004.1"/>
</dbReference>
<evidence type="ECO:0000256" key="3">
    <source>
        <dbReference type="ARBA" id="ARBA00022448"/>
    </source>
</evidence>
<dbReference type="GO" id="GO:0055085">
    <property type="term" value="P:transmembrane transport"/>
    <property type="evidence" value="ECO:0007669"/>
    <property type="project" value="InterPro"/>
</dbReference>
<evidence type="ECO:0000313" key="12">
    <source>
        <dbReference type="Proteomes" id="UP000661435"/>
    </source>
</evidence>
<feature type="transmembrane region" description="Helical" evidence="9">
    <location>
        <begin position="74"/>
        <end position="99"/>
    </location>
</feature>
<comment type="similarity">
    <text evidence="2">Belongs to the binding-protein-dependent transport system permease family. MalFG subfamily.</text>
</comment>
<keyword evidence="8 9" id="KW-0472">Membrane</keyword>
<evidence type="ECO:0000256" key="7">
    <source>
        <dbReference type="ARBA" id="ARBA00022989"/>
    </source>
</evidence>
<keyword evidence="3 9" id="KW-0813">Transport</keyword>
<feature type="transmembrane region" description="Helical" evidence="9">
    <location>
        <begin position="245"/>
        <end position="266"/>
    </location>
</feature>
<dbReference type="SUPFAM" id="SSF161098">
    <property type="entry name" value="MetI-like"/>
    <property type="match status" value="1"/>
</dbReference>
<evidence type="ECO:0000256" key="9">
    <source>
        <dbReference type="RuleBase" id="RU363032"/>
    </source>
</evidence>
<gene>
    <name evidence="11" type="ORF">H8S57_05000</name>
</gene>
<dbReference type="Gene3D" id="1.10.3720.10">
    <property type="entry name" value="MetI-like"/>
    <property type="match status" value="1"/>
</dbReference>
<comment type="caution">
    <text evidence="11">The sequence shown here is derived from an EMBL/GenBank/DDBJ whole genome shotgun (WGS) entry which is preliminary data.</text>
</comment>
<keyword evidence="4" id="KW-1003">Cell membrane</keyword>
<evidence type="ECO:0000256" key="8">
    <source>
        <dbReference type="ARBA" id="ARBA00023136"/>
    </source>
</evidence>
<feature type="transmembrane region" description="Helical" evidence="9">
    <location>
        <begin position="144"/>
        <end position="166"/>
    </location>
</feature>
<reference evidence="11" key="1">
    <citation type="submission" date="2020-08" db="EMBL/GenBank/DDBJ databases">
        <title>Genome public.</title>
        <authorList>
            <person name="Liu C."/>
            <person name="Sun Q."/>
        </authorList>
    </citation>
    <scope>NUCLEOTIDE SEQUENCE</scope>
    <source>
        <strain evidence="11">NSJ-51</strain>
    </source>
</reference>
<evidence type="ECO:0000256" key="4">
    <source>
        <dbReference type="ARBA" id="ARBA00022475"/>
    </source>
</evidence>
<comment type="subcellular location">
    <subcellularLocation>
        <location evidence="1 9">Cell membrane</location>
        <topology evidence="1 9">Multi-pass membrane protein</topology>
    </subcellularLocation>
</comment>
<proteinExistence type="inferred from homology"/>
<dbReference type="Pfam" id="PF00528">
    <property type="entry name" value="BPD_transp_1"/>
    <property type="match status" value="1"/>
</dbReference>
<dbReference type="PANTHER" id="PTHR32243:SF50">
    <property type="entry name" value="MALTOSE_MALTODEXTRIN TRANSPORT SYSTEM PERMEASE PROTEIN MALG"/>
    <property type="match status" value="1"/>
</dbReference>
<dbReference type="AlphaFoldDB" id="A0A8J6MEL8"/>
<feature type="transmembrane region" description="Helical" evidence="9">
    <location>
        <begin position="12"/>
        <end position="36"/>
    </location>
</feature>
<protein>
    <submittedName>
        <fullName evidence="11">Carbohydrate ABC transporter permease</fullName>
    </submittedName>
</protein>
<keyword evidence="5" id="KW-0762">Sugar transport</keyword>
<feature type="domain" description="ABC transmembrane type-1" evidence="10">
    <location>
        <begin position="75"/>
        <end position="266"/>
    </location>
</feature>
<dbReference type="Proteomes" id="UP000661435">
    <property type="component" value="Unassembled WGS sequence"/>
</dbReference>
<dbReference type="PANTHER" id="PTHR32243">
    <property type="entry name" value="MALTOSE TRANSPORT SYSTEM PERMEASE-RELATED"/>
    <property type="match status" value="1"/>
</dbReference>
<keyword evidence="7 9" id="KW-1133">Transmembrane helix</keyword>
<feature type="transmembrane region" description="Helical" evidence="9">
    <location>
        <begin position="111"/>
        <end position="132"/>
    </location>
</feature>
<evidence type="ECO:0000256" key="2">
    <source>
        <dbReference type="ARBA" id="ARBA00009047"/>
    </source>
</evidence>
<keyword evidence="12" id="KW-1185">Reference proteome</keyword>
<dbReference type="EMBL" id="JACOPP010000004">
    <property type="protein sequence ID" value="MBC5733083.1"/>
    <property type="molecule type" value="Genomic_DNA"/>
</dbReference>
<evidence type="ECO:0000256" key="5">
    <source>
        <dbReference type="ARBA" id="ARBA00022597"/>
    </source>
</evidence>
<dbReference type="GO" id="GO:0005886">
    <property type="term" value="C:plasma membrane"/>
    <property type="evidence" value="ECO:0007669"/>
    <property type="project" value="UniProtKB-SubCell"/>
</dbReference>
<keyword evidence="6 9" id="KW-0812">Transmembrane</keyword>
<dbReference type="PROSITE" id="PS50928">
    <property type="entry name" value="ABC_TM1"/>
    <property type="match status" value="1"/>
</dbReference>
<accession>A0A8J6MEL8</accession>
<dbReference type="CDD" id="cd06261">
    <property type="entry name" value="TM_PBP2"/>
    <property type="match status" value="1"/>
</dbReference>
<evidence type="ECO:0000259" key="10">
    <source>
        <dbReference type="PROSITE" id="PS50928"/>
    </source>
</evidence>
<sequence length="281" mass="31251">MKKSKLGRTPGLDALTYVVLIAAALVALFPVLWGLFTALKSPAEVNSFPPTLLPNEFTLENFSSVLFRSGFPRYLLNSVIVTAICIVVATIVASHAAYAVTNFRIRFRNQIMFLILMTSMIPPVVMLVPLYMLSVKIGLYDTHFLLILIYTAWRIPVLTWILRGFFEKLPKEIIEAGTLDGCSKPMIFYRLILPISKPGIVAAALLSAVYVWNDFLVSSTFTSKDSLRMLSVGLYNYISQYGIQWGNLMAAVMISIVPMVILFILLQRHFVEGMAAGAVKG</sequence>
<evidence type="ECO:0000256" key="6">
    <source>
        <dbReference type="ARBA" id="ARBA00022692"/>
    </source>
</evidence>
<evidence type="ECO:0000256" key="1">
    <source>
        <dbReference type="ARBA" id="ARBA00004651"/>
    </source>
</evidence>
<name>A0A8J6MEL8_9FIRM</name>
<dbReference type="InterPro" id="IPR035906">
    <property type="entry name" value="MetI-like_sf"/>
</dbReference>
<feature type="transmembrane region" description="Helical" evidence="9">
    <location>
        <begin position="187"/>
        <end position="212"/>
    </location>
</feature>
<dbReference type="InterPro" id="IPR000515">
    <property type="entry name" value="MetI-like"/>
</dbReference>
<evidence type="ECO:0000313" key="11">
    <source>
        <dbReference type="EMBL" id="MBC5733083.1"/>
    </source>
</evidence>
<dbReference type="InterPro" id="IPR050901">
    <property type="entry name" value="BP-dep_ABC_trans_perm"/>
</dbReference>